<protein>
    <recommendedName>
        <fullName evidence="7">DUF2207 domain-containing protein</fullName>
    </recommendedName>
</protein>
<evidence type="ECO:0000313" key="5">
    <source>
        <dbReference type="EMBL" id="KXK64614.1"/>
    </source>
</evidence>
<feature type="signal peptide" evidence="2">
    <location>
        <begin position="1"/>
        <end position="22"/>
    </location>
</feature>
<dbReference type="Pfam" id="PF09972">
    <property type="entry name" value="DUF2207"/>
    <property type="match status" value="1"/>
</dbReference>
<proteinExistence type="predicted"/>
<dbReference type="RefSeq" id="WP_066521858.1">
    <property type="nucleotide sequence ID" value="NZ_CABMOF010000006.1"/>
</dbReference>
<gene>
    <name evidence="5" type="ORF">HMPREF3293_02694</name>
</gene>
<keyword evidence="6" id="KW-1185">Reference proteome</keyword>
<dbReference type="PATRIC" id="fig|626937.4.peg.2654"/>
<accession>A0A136Q1Y2</accession>
<name>A0A136Q1Y2_9FIRM</name>
<feature type="transmembrane region" description="Helical" evidence="1">
    <location>
        <begin position="570"/>
        <end position="588"/>
    </location>
</feature>
<dbReference type="InterPro" id="IPR048389">
    <property type="entry name" value="YciQ-like_C"/>
</dbReference>
<keyword evidence="1" id="KW-0472">Membrane</keyword>
<dbReference type="OrthoDB" id="9767603at2"/>
<organism evidence="5 6">
    <name type="scientific">Christensenella minuta</name>
    <dbReference type="NCBI Taxonomy" id="626937"/>
    <lineage>
        <taxon>Bacteria</taxon>
        <taxon>Bacillati</taxon>
        <taxon>Bacillota</taxon>
        <taxon>Clostridia</taxon>
        <taxon>Christensenellales</taxon>
        <taxon>Christensenellaceae</taxon>
        <taxon>Christensenella</taxon>
    </lineage>
</organism>
<feature type="transmembrane region" description="Helical" evidence="1">
    <location>
        <begin position="532"/>
        <end position="550"/>
    </location>
</feature>
<evidence type="ECO:0000259" key="3">
    <source>
        <dbReference type="Pfam" id="PF09972"/>
    </source>
</evidence>
<feature type="transmembrane region" description="Helical" evidence="1">
    <location>
        <begin position="410"/>
        <end position="435"/>
    </location>
</feature>
<reference evidence="5 6" key="1">
    <citation type="submission" date="2016-02" db="EMBL/GenBank/DDBJ databases">
        <authorList>
            <person name="Wen L."/>
            <person name="He K."/>
            <person name="Yang H."/>
        </authorList>
    </citation>
    <scope>NUCLEOTIDE SEQUENCE [LARGE SCALE GENOMIC DNA]</scope>
    <source>
        <strain evidence="5 6">DSM 22607</strain>
    </source>
</reference>
<sequence length="631" mass="70140">MKKFLLLLVALTVLLIPAAGFAADADYVIEDYRREITVHENNTYSVEDTMTVDWLTPAHGLRVDIPTRAEISRRHNGEVYNDTYQVVVSGVFADGQYDTKKDGDTFIIKLGDPDIYLTGKQVYRFSYLFDPGDDGRPEFDEFYFNLIAPSWAAPIEHFSFTINMPKEFDAANVGFSTGSYGTSGYNMDALKYQVDGTTITGEIDQQIAPYEGVNIRLELPDGYYVGARDPHSEIFPWITGGLAVLAVVIVLYLTAGKRKQEIQTVEFYPPEGMNSADVGYIVDGVVEDKDAVSLLIYWADQGNLEIHQEDKNNLLFQKLKDLPDTANDYERILFDKMFAGRDSVRIKDMQYKFAATISAVEDRIKDKYQMEQNLVFTKKSTRRQKFASIAAVLPAVLMFSFSNYLESYDWFAAVFSGAVAWVFGGMFTLMLCVNVNKWKSEKLSTKTGSMIVNVSLFALFFGVTALFSMDSFGMWTVVPIAASVVMVILATQIRRRTARGAQWSGRILGLKHFIETVEADKLKMLVESDPKYFYSILPYAYVLGVTDKWAKQFESIAVEPPSWYYGYDGSVFTTIWFASMISNSLYYTQQNMMATKSSGGSGFGGGGIGGGGGFSGGGFSGGGFGGGGGSW</sequence>
<dbReference type="EMBL" id="LSZW01000064">
    <property type="protein sequence ID" value="KXK64614.1"/>
    <property type="molecule type" value="Genomic_DNA"/>
</dbReference>
<dbReference type="Proteomes" id="UP000070366">
    <property type="component" value="Unassembled WGS sequence"/>
</dbReference>
<keyword evidence="1" id="KW-1133">Transmembrane helix</keyword>
<evidence type="ECO:0000256" key="1">
    <source>
        <dbReference type="SAM" id="Phobius"/>
    </source>
</evidence>
<evidence type="ECO:0000259" key="4">
    <source>
        <dbReference type="Pfam" id="PF20990"/>
    </source>
</evidence>
<comment type="caution">
    <text evidence="5">The sequence shown here is derived from an EMBL/GenBank/DDBJ whole genome shotgun (WGS) entry which is preliminary data.</text>
</comment>
<feature type="transmembrane region" description="Helical" evidence="1">
    <location>
        <begin position="386"/>
        <end position="404"/>
    </location>
</feature>
<feature type="domain" description="Predicted membrane protein YciQ-like C-terminal" evidence="4">
    <location>
        <begin position="266"/>
        <end position="437"/>
    </location>
</feature>
<dbReference type="KEGG" id="cmiu:B1H56_07725"/>
<dbReference type="Pfam" id="PF20990">
    <property type="entry name" value="DUF2207_C"/>
    <property type="match status" value="2"/>
</dbReference>
<keyword evidence="1" id="KW-0812">Transmembrane</keyword>
<evidence type="ECO:0000313" key="6">
    <source>
        <dbReference type="Proteomes" id="UP000070366"/>
    </source>
</evidence>
<feature type="transmembrane region" description="Helical" evidence="1">
    <location>
        <begin position="472"/>
        <end position="490"/>
    </location>
</feature>
<feature type="transmembrane region" description="Helical" evidence="1">
    <location>
        <begin position="447"/>
        <end position="466"/>
    </location>
</feature>
<feature type="domain" description="DUF2207" evidence="3">
    <location>
        <begin position="29"/>
        <end position="176"/>
    </location>
</feature>
<dbReference type="InterPro" id="IPR018702">
    <property type="entry name" value="DUF2207"/>
</dbReference>
<feature type="domain" description="Predicted membrane protein YciQ-like C-terminal" evidence="4">
    <location>
        <begin position="441"/>
        <end position="553"/>
    </location>
</feature>
<feature type="chain" id="PRO_5007478593" description="DUF2207 domain-containing protein" evidence="2">
    <location>
        <begin position="23"/>
        <end position="631"/>
    </location>
</feature>
<feature type="transmembrane region" description="Helical" evidence="1">
    <location>
        <begin position="234"/>
        <end position="253"/>
    </location>
</feature>
<dbReference type="AlphaFoldDB" id="A0A136Q1Y2"/>
<keyword evidence="2" id="KW-0732">Signal</keyword>
<evidence type="ECO:0000256" key="2">
    <source>
        <dbReference type="SAM" id="SignalP"/>
    </source>
</evidence>
<dbReference type="STRING" id="626937.HMPREF3293_02694"/>
<evidence type="ECO:0008006" key="7">
    <source>
        <dbReference type="Google" id="ProtNLM"/>
    </source>
</evidence>